<evidence type="ECO:0000313" key="2">
    <source>
        <dbReference type="EMBL" id="MDE1359062.1"/>
    </source>
</evidence>
<feature type="transmembrane region" description="Helical" evidence="1">
    <location>
        <begin position="28"/>
        <end position="46"/>
    </location>
</feature>
<reference evidence="2" key="1">
    <citation type="submission" date="2022-02" db="EMBL/GenBank/DDBJ databases">
        <title>Emergence and expansion in Europe of a Vibrio aestuarianus clonal complex pathogenic for oysters.</title>
        <authorList>
            <person name="Mesnil A."/>
            <person name="Travers M.-A."/>
        </authorList>
    </citation>
    <scope>NUCLEOTIDE SEQUENCE</scope>
    <source>
        <strain evidence="2">151-ITT-15-cp-1</strain>
    </source>
</reference>
<dbReference type="Proteomes" id="UP001140973">
    <property type="component" value="Unassembled WGS sequence"/>
</dbReference>
<dbReference type="EMBL" id="JAKNAP010000130">
    <property type="protein sequence ID" value="MDE1359062.1"/>
    <property type="molecule type" value="Genomic_DNA"/>
</dbReference>
<evidence type="ECO:0000313" key="3">
    <source>
        <dbReference type="Proteomes" id="UP001140973"/>
    </source>
</evidence>
<comment type="caution">
    <text evidence="2">The sequence shown here is derived from an EMBL/GenBank/DDBJ whole genome shotgun (WGS) entry which is preliminary data.</text>
</comment>
<proteinExistence type="predicted"/>
<keyword evidence="1" id="KW-0812">Transmembrane</keyword>
<keyword evidence="1" id="KW-0472">Membrane</keyword>
<keyword evidence="1" id="KW-1133">Transmembrane helix</keyword>
<feature type="transmembrane region" description="Helical" evidence="1">
    <location>
        <begin position="58"/>
        <end position="84"/>
    </location>
</feature>
<gene>
    <name evidence="2" type="ORF">L9W73_17450</name>
</gene>
<dbReference type="AlphaFoldDB" id="A0A9X4FHV9"/>
<dbReference type="RefSeq" id="WP_274674296.1">
    <property type="nucleotide sequence ID" value="NZ_JAKNAP010000130.1"/>
</dbReference>
<name>A0A9X4FHV9_9VIBR</name>
<protein>
    <submittedName>
        <fullName evidence="2">Uncharacterized protein</fullName>
    </submittedName>
</protein>
<organism evidence="2 3">
    <name type="scientific">Vibrio aestuarianus</name>
    <dbReference type="NCBI Taxonomy" id="28171"/>
    <lineage>
        <taxon>Bacteria</taxon>
        <taxon>Pseudomonadati</taxon>
        <taxon>Pseudomonadota</taxon>
        <taxon>Gammaproteobacteria</taxon>
        <taxon>Vibrionales</taxon>
        <taxon>Vibrionaceae</taxon>
        <taxon>Vibrio</taxon>
    </lineage>
</organism>
<feature type="transmembrane region" description="Helical" evidence="1">
    <location>
        <begin position="96"/>
        <end position="114"/>
    </location>
</feature>
<accession>A0A9X4FHV9</accession>
<sequence length="425" mass="48033">MTEYWNQFLSLMMGMNIISEQKEILLPYSHWPLLAFLLSLSLIYKIQKSKKWVTKSINMLVGNGISSTYIAIVTLVFGALFSVFSNELKSEMQGGVGYTVILSLIGLMSLFFVLNRNDYVIQKEVKEKENKLDRQINNLKIHLSNMPPKTVLSHISQHVIALNELARQDSIEVEEKVKEILSSIVKLAALWDGHEKPEEVDYNINFMVLLDSQAVKLAIKQGESDFSRAINESPFFLYSDNLDSCLDNCDAILYTKRAYSVSTNGAKESNPEEPCMCLPVTYSQSEVKTKQPNLFGAPACIVESKAIYIPNTSEALQRFIREAQSTHVRFSKHYQNLLEEYYEGCKFSIYSIPLKDKDGFIFSVVNIYQGFIGTDDKLILRSEEHASSFYHLMSPICNLLAQVLDSESRDSSSKPDELGVVGEGG</sequence>
<evidence type="ECO:0000256" key="1">
    <source>
        <dbReference type="SAM" id="Phobius"/>
    </source>
</evidence>